<dbReference type="GO" id="GO:0071897">
    <property type="term" value="P:DNA biosynthetic process"/>
    <property type="evidence" value="ECO:0007669"/>
    <property type="project" value="UniProtKB-ARBA"/>
</dbReference>
<comment type="caution">
    <text evidence="2">The sequence shown here is derived from an EMBL/GenBank/DDBJ whole genome shotgun (WGS) entry which is preliminary data.</text>
</comment>
<keyword evidence="3" id="KW-1185">Reference proteome</keyword>
<dbReference type="AlphaFoldDB" id="A0A4Y2B4E9"/>
<dbReference type="Pfam" id="PF00078">
    <property type="entry name" value="RVT_1"/>
    <property type="match status" value="1"/>
</dbReference>
<protein>
    <recommendedName>
        <fullName evidence="1">Reverse transcriptase domain-containing protein</fullName>
    </recommendedName>
</protein>
<dbReference type="OrthoDB" id="6435153at2759"/>
<dbReference type="PANTHER" id="PTHR47331">
    <property type="entry name" value="PHD-TYPE DOMAIN-CONTAINING PROTEIN"/>
    <property type="match status" value="1"/>
</dbReference>
<evidence type="ECO:0000259" key="1">
    <source>
        <dbReference type="PROSITE" id="PS50878"/>
    </source>
</evidence>
<reference evidence="2 3" key="1">
    <citation type="journal article" date="2019" name="Sci. Rep.">
        <title>Orb-weaving spider Araneus ventricosus genome elucidates the spidroin gene catalogue.</title>
        <authorList>
            <person name="Kono N."/>
            <person name="Nakamura H."/>
            <person name="Ohtoshi R."/>
            <person name="Moran D.A.P."/>
            <person name="Shinohara A."/>
            <person name="Yoshida Y."/>
            <person name="Fujiwara M."/>
            <person name="Mori M."/>
            <person name="Tomita M."/>
            <person name="Arakawa K."/>
        </authorList>
    </citation>
    <scope>NUCLEOTIDE SEQUENCE [LARGE SCALE GENOMIC DNA]</scope>
</reference>
<dbReference type="Gene3D" id="3.30.420.10">
    <property type="entry name" value="Ribonuclease H-like superfamily/Ribonuclease H"/>
    <property type="match status" value="1"/>
</dbReference>
<name>A0A4Y2B4E9_ARAVE</name>
<dbReference type="InterPro" id="IPR043128">
    <property type="entry name" value="Rev_trsase/Diguanyl_cyclase"/>
</dbReference>
<dbReference type="Gene3D" id="3.30.70.270">
    <property type="match status" value="1"/>
</dbReference>
<sequence>MIRFRKHEFVFTADVRMMYRQILIHPDQRDLQRIVWKEGPDQPTKAYQLNTITYGTTSAPYLATRTLNQLAIDEKDTFPDASIIVQSDCYMDDILTGSNSLENTKELQAQLVQLLGRGGMTLHKWCSNNESLLNSIQNSGGYQFNNPAEMKPVKTLGVLWKPNSDCFSFKVTISQQHSYTKRSILSEISRIYDPLGLIGPIVSKAKIFMQRLVTKNASTAAYGAAIYVQCPSSESKSTYLLCSKSRVAPIKPVTIPRLELSAALLLSQLTQRVIKALNLTISAVLLYSDSTIVLAWMKKPPQVLKTFVCHRVTAIQELTKDFHWRHVLSEENPADFISRGVTPDSLQLKNLWWNGPSFLRNGIEIQELSESDPITDNDFICELKQSEKCSLLTNSECDSVFSRLISISNNYMKLINILSYVFRFISNCKKGVVPKGGPISSDEYKDAEVCMLRWAQAQDFPSEIQTISKGKQLPGKNCLKSLNPFLDNNNLLRVGGRLINAKVNYDQKHQIILPAKVSPNFGGLWEAGVKSFKHHFRRAIGNANLTYEEFNTVIVEIEGILNSRPITEISSDINDLEALTPGHFLIGRPINTVAEPELINVSDNRLSRWQRVEKLTQHIWKRWSSDYLNHFQQRQKWQFVKNNVKPGMLVILKEDNLPKCKWALGRIIDVIPGKDGYVRVVNVRTANGTLKRPISKVCLLPVKTHN</sequence>
<dbReference type="GO" id="GO:0003676">
    <property type="term" value="F:nucleic acid binding"/>
    <property type="evidence" value="ECO:0007669"/>
    <property type="project" value="InterPro"/>
</dbReference>
<dbReference type="EMBL" id="BGPR01082193">
    <property type="protein sequence ID" value="GBL86166.1"/>
    <property type="molecule type" value="Genomic_DNA"/>
</dbReference>
<accession>A0A4Y2B4E9</accession>
<dbReference type="PROSITE" id="PS50878">
    <property type="entry name" value="RT_POL"/>
    <property type="match status" value="1"/>
</dbReference>
<evidence type="ECO:0000313" key="2">
    <source>
        <dbReference type="EMBL" id="GBL86166.1"/>
    </source>
</evidence>
<dbReference type="Pfam" id="PF05380">
    <property type="entry name" value="Peptidase_A17"/>
    <property type="match status" value="2"/>
</dbReference>
<gene>
    <name evidence="2" type="ORF">AVEN_197328_1</name>
</gene>
<organism evidence="2 3">
    <name type="scientific">Araneus ventricosus</name>
    <name type="common">Orbweaver spider</name>
    <name type="synonym">Epeira ventricosa</name>
    <dbReference type="NCBI Taxonomy" id="182803"/>
    <lineage>
        <taxon>Eukaryota</taxon>
        <taxon>Metazoa</taxon>
        <taxon>Ecdysozoa</taxon>
        <taxon>Arthropoda</taxon>
        <taxon>Chelicerata</taxon>
        <taxon>Arachnida</taxon>
        <taxon>Araneae</taxon>
        <taxon>Araneomorphae</taxon>
        <taxon>Entelegynae</taxon>
        <taxon>Araneoidea</taxon>
        <taxon>Araneidae</taxon>
        <taxon>Araneus</taxon>
    </lineage>
</organism>
<proteinExistence type="predicted"/>
<evidence type="ECO:0000313" key="3">
    <source>
        <dbReference type="Proteomes" id="UP000499080"/>
    </source>
</evidence>
<dbReference type="InterPro" id="IPR000477">
    <property type="entry name" value="RT_dom"/>
</dbReference>
<dbReference type="InterPro" id="IPR036397">
    <property type="entry name" value="RNaseH_sf"/>
</dbReference>
<dbReference type="Proteomes" id="UP000499080">
    <property type="component" value="Unassembled WGS sequence"/>
</dbReference>
<dbReference type="SUPFAM" id="SSF56672">
    <property type="entry name" value="DNA/RNA polymerases"/>
    <property type="match status" value="1"/>
</dbReference>
<dbReference type="Pfam" id="PF18701">
    <property type="entry name" value="DUF5641"/>
    <property type="match status" value="1"/>
</dbReference>
<feature type="domain" description="Reverse transcriptase" evidence="1">
    <location>
        <begin position="1"/>
        <end position="144"/>
    </location>
</feature>
<dbReference type="InterPro" id="IPR043502">
    <property type="entry name" value="DNA/RNA_pol_sf"/>
</dbReference>
<dbReference type="InterPro" id="IPR008042">
    <property type="entry name" value="Retrotrans_Pao"/>
</dbReference>
<dbReference type="Gene3D" id="3.10.10.10">
    <property type="entry name" value="HIV Type 1 Reverse Transcriptase, subunit A, domain 1"/>
    <property type="match status" value="1"/>
</dbReference>
<dbReference type="InterPro" id="IPR040676">
    <property type="entry name" value="DUF5641"/>
</dbReference>